<protein>
    <submittedName>
        <fullName evidence="1">Uncharacterized protein</fullName>
    </submittedName>
</protein>
<accession>A0A1R1YND3</accession>
<organism evidence="1 2">
    <name type="scientific">Smittium culicis</name>
    <dbReference type="NCBI Taxonomy" id="133412"/>
    <lineage>
        <taxon>Eukaryota</taxon>
        <taxon>Fungi</taxon>
        <taxon>Fungi incertae sedis</taxon>
        <taxon>Zoopagomycota</taxon>
        <taxon>Kickxellomycotina</taxon>
        <taxon>Harpellomycetes</taxon>
        <taxon>Harpellales</taxon>
        <taxon>Legeriomycetaceae</taxon>
        <taxon>Smittium</taxon>
    </lineage>
</organism>
<name>A0A1R1YND3_9FUNG</name>
<dbReference type="OrthoDB" id="5545891at2759"/>
<evidence type="ECO:0000313" key="2">
    <source>
        <dbReference type="Proteomes" id="UP000187429"/>
    </source>
</evidence>
<dbReference type="EMBL" id="LSSM01000622">
    <property type="protein sequence ID" value="OMJ28350.1"/>
    <property type="molecule type" value="Genomic_DNA"/>
</dbReference>
<keyword evidence="2" id="KW-1185">Reference proteome</keyword>
<reference evidence="2" key="1">
    <citation type="submission" date="2017-01" db="EMBL/GenBank/DDBJ databases">
        <authorList>
            <person name="Wang Y."/>
            <person name="White M."/>
            <person name="Kvist S."/>
            <person name="Moncalvo J.-M."/>
        </authorList>
    </citation>
    <scope>NUCLEOTIDE SEQUENCE [LARGE SCALE GENOMIC DNA]</scope>
    <source>
        <strain evidence="2">ID-206-W2</strain>
    </source>
</reference>
<proteinExistence type="predicted"/>
<evidence type="ECO:0000313" key="1">
    <source>
        <dbReference type="EMBL" id="OMJ28350.1"/>
    </source>
</evidence>
<sequence length="86" mass="10123">MMDEEDINQVLVSQEQVKELTEMVRELLRERERNTEPEDPYVTKKTPLTNLTVYPELIEALPSIEEDFFRTPEDILSVTILLDNTK</sequence>
<comment type="caution">
    <text evidence="1">The sequence shown here is derived from an EMBL/GenBank/DDBJ whole genome shotgun (WGS) entry which is preliminary data.</text>
</comment>
<gene>
    <name evidence="1" type="ORF">AYI69_g2180</name>
</gene>
<dbReference type="Proteomes" id="UP000187429">
    <property type="component" value="Unassembled WGS sequence"/>
</dbReference>
<dbReference type="AlphaFoldDB" id="A0A1R1YND3"/>